<dbReference type="EC" id="2.7.1.177" evidence="12"/>
<dbReference type="InterPro" id="IPR014721">
    <property type="entry name" value="Ribsml_uS5_D2-typ_fold_subgr"/>
</dbReference>
<evidence type="ECO:0000256" key="1">
    <source>
        <dbReference type="ARBA" id="ARBA00004496"/>
    </source>
</evidence>
<evidence type="ECO:0000256" key="7">
    <source>
        <dbReference type="ARBA" id="ARBA00022741"/>
    </source>
</evidence>
<evidence type="ECO:0000259" key="14">
    <source>
        <dbReference type="Pfam" id="PF00288"/>
    </source>
</evidence>
<dbReference type="GO" id="GO:0005524">
    <property type="term" value="F:ATP binding"/>
    <property type="evidence" value="ECO:0007669"/>
    <property type="project" value="UniProtKB-KW"/>
</dbReference>
<gene>
    <name evidence="15" type="ORF">M989_01024</name>
</gene>
<comment type="subcellular location">
    <subcellularLocation>
        <location evidence="1">Cytoplasm</location>
    </subcellularLocation>
</comment>
<dbReference type="PIRSF" id="PIRSF033887">
    <property type="entry name" value="PduX"/>
    <property type="match status" value="1"/>
</dbReference>
<dbReference type="InterPro" id="IPR006204">
    <property type="entry name" value="GHMP_kinase_N_dom"/>
</dbReference>
<proteinExistence type="inferred from homology"/>
<dbReference type="GO" id="GO:0009236">
    <property type="term" value="P:cobalamin biosynthetic process"/>
    <property type="evidence" value="ECO:0007669"/>
    <property type="project" value="UniProtKB-KW"/>
</dbReference>
<evidence type="ECO:0000256" key="13">
    <source>
        <dbReference type="ARBA" id="ARBA00070206"/>
    </source>
</evidence>
<evidence type="ECO:0000256" key="12">
    <source>
        <dbReference type="ARBA" id="ARBA00066750"/>
    </source>
</evidence>
<keyword evidence="16" id="KW-1185">Reference proteome</keyword>
<feature type="domain" description="GHMP kinase N-terminal" evidence="14">
    <location>
        <begin position="73"/>
        <end position="143"/>
    </location>
</feature>
<dbReference type="Gene3D" id="3.30.230.10">
    <property type="match status" value="1"/>
</dbReference>
<dbReference type="PANTHER" id="PTHR43527:SF1">
    <property type="entry name" value="L-THREONINE KINASE"/>
    <property type="match status" value="1"/>
</dbReference>
<dbReference type="GO" id="GO:0005737">
    <property type="term" value="C:cytoplasm"/>
    <property type="evidence" value="ECO:0007669"/>
    <property type="project" value="UniProtKB-SubCell"/>
</dbReference>
<dbReference type="AlphaFoldDB" id="A0A1B7K5E6"/>
<dbReference type="PATRIC" id="fig|1354264.4.peg.1072"/>
<evidence type="ECO:0000256" key="10">
    <source>
        <dbReference type="ARBA" id="ARBA00051168"/>
    </source>
</evidence>
<dbReference type="FunFam" id="3.30.230.10:FF:000067">
    <property type="entry name" value="Serine/threonine protein kinase"/>
    <property type="match status" value="1"/>
</dbReference>
<keyword evidence="8 15" id="KW-0418">Kinase</keyword>
<comment type="catalytic activity">
    <reaction evidence="10">
        <text>L-threonine + ATP = O-phospho-L-threonine + ADP + H(+)</text>
        <dbReference type="Rhea" id="RHEA:33707"/>
        <dbReference type="ChEBI" id="CHEBI:15378"/>
        <dbReference type="ChEBI" id="CHEBI:30616"/>
        <dbReference type="ChEBI" id="CHEBI:57926"/>
        <dbReference type="ChEBI" id="CHEBI:58675"/>
        <dbReference type="ChEBI" id="CHEBI:456216"/>
        <dbReference type="EC" id="2.7.1.177"/>
    </reaction>
</comment>
<reference evidence="15 16" key="1">
    <citation type="submission" date="2016-04" db="EMBL/GenBank/DDBJ databases">
        <title>ATOL: Assembling a taxonomically balanced genome-scale reconstruction of the evolutionary history of the Enterobacteriaceae.</title>
        <authorList>
            <person name="Plunkett G.III."/>
            <person name="Neeno-Eckwall E.C."/>
            <person name="Glasner J.D."/>
            <person name="Perna N.T."/>
        </authorList>
    </citation>
    <scope>NUCLEOTIDE SEQUENCE [LARGE SCALE GENOMIC DNA]</scope>
    <source>
        <strain evidence="15 16">ATCC 51603</strain>
    </source>
</reference>
<evidence type="ECO:0000256" key="2">
    <source>
        <dbReference type="ARBA" id="ARBA00004836"/>
    </source>
</evidence>
<keyword evidence="5" id="KW-0169">Cobalamin biosynthesis</keyword>
<dbReference type="PANTHER" id="PTHR43527">
    <property type="entry name" value="4-DIPHOSPHOCYTIDYL-2-C-METHYL-D-ERYTHRITOL KINASE, CHLOROPLASTIC"/>
    <property type="match status" value="1"/>
</dbReference>
<keyword evidence="7" id="KW-0547">Nucleotide-binding</keyword>
<evidence type="ECO:0000256" key="9">
    <source>
        <dbReference type="ARBA" id="ARBA00022840"/>
    </source>
</evidence>
<comment type="similarity">
    <text evidence="11">Belongs to the GHMP kinase family. PduX subfamily.</text>
</comment>
<evidence type="ECO:0000256" key="5">
    <source>
        <dbReference type="ARBA" id="ARBA00022573"/>
    </source>
</evidence>
<evidence type="ECO:0000256" key="3">
    <source>
        <dbReference type="ARBA" id="ARBA00004953"/>
    </source>
</evidence>
<accession>A0A1B7K5E6</accession>
<dbReference type="InterPro" id="IPR020568">
    <property type="entry name" value="Ribosomal_Su5_D2-typ_SF"/>
</dbReference>
<evidence type="ECO:0000313" key="16">
    <source>
        <dbReference type="Proteomes" id="UP000078386"/>
    </source>
</evidence>
<comment type="caution">
    <text evidence="15">The sequence shown here is derived from an EMBL/GenBank/DDBJ whole genome shotgun (WGS) entry which is preliminary data.</text>
</comment>
<dbReference type="GO" id="GO:0016301">
    <property type="term" value="F:kinase activity"/>
    <property type="evidence" value="ECO:0007669"/>
    <property type="project" value="UniProtKB-KW"/>
</dbReference>
<dbReference type="Proteomes" id="UP000078386">
    <property type="component" value="Unassembled WGS sequence"/>
</dbReference>
<sequence length="312" mass="33773">MRYDNTGIFIYGSYISFGKARKIMSVARCPASGGELIQGWILGSEKLVSCPIDWYSTVEVREGVPLVNERPLARAMVNTLLARWGYPPTLSQTLRIEIDSTIPVAKGMASSTADIAATAVATAHHLGHSLSESELATLCVSLEPTDSTLFHALTLFDHHHAQTQIACAPAPHFDLLVLENPVQLRTADYHRLPRRPALEANAGVLQQAWDKVQTACTGNNPSQLGEAATLSAIASQALLPKPGFTALLSLVERCGLYGLTVAHSGSVVGLMLDRRYHDVDYLHWALAQRDLAAHWPQRHLLASVNGGVQAST</sequence>
<dbReference type="EMBL" id="LXEU01000024">
    <property type="protein sequence ID" value="OAT55352.1"/>
    <property type="molecule type" value="Genomic_DNA"/>
</dbReference>
<evidence type="ECO:0000256" key="11">
    <source>
        <dbReference type="ARBA" id="ARBA00060823"/>
    </source>
</evidence>
<dbReference type="SUPFAM" id="SSF54211">
    <property type="entry name" value="Ribosomal protein S5 domain 2-like"/>
    <property type="match status" value="1"/>
</dbReference>
<comment type="pathway">
    <text evidence="2">Polyol metabolism; 1,2-propanediol degradation.</text>
</comment>
<evidence type="ECO:0000256" key="4">
    <source>
        <dbReference type="ARBA" id="ARBA00022490"/>
    </source>
</evidence>
<evidence type="ECO:0000313" key="15">
    <source>
        <dbReference type="EMBL" id="OAT55352.1"/>
    </source>
</evidence>
<evidence type="ECO:0000256" key="6">
    <source>
        <dbReference type="ARBA" id="ARBA00022679"/>
    </source>
</evidence>
<protein>
    <recommendedName>
        <fullName evidence="13">L-threonine kinase</fullName>
        <ecNumber evidence="12">2.7.1.177</ecNumber>
    </recommendedName>
</protein>
<comment type="pathway">
    <text evidence="3">Cofactor biosynthesis; adenosylcobalamin biosynthesis.</text>
</comment>
<dbReference type="InterPro" id="IPR012363">
    <property type="entry name" value="PduX"/>
</dbReference>
<evidence type="ECO:0000256" key="8">
    <source>
        <dbReference type="ARBA" id="ARBA00022777"/>
    </source>
</evidence>
<keyword evidence="6" id="KW-0808">Transferase</keyword>
<name>A0A1B7K5E6_9ENTR</name>
<organism evidence="15 16">
    <name type="scientific">Kluyvera georgiana ATCC 51603</name>
    <dbReference type="NCBI Taxonomy" id="1354264"/>
    <lineage>
        <taxon>Bacteria</taxon>
        <taxon>Pseudomonadati</taxon>
        <taxon>Pseudomonadota</taxon>
        <taxon>Gammaproteobacteria</taxon>
        <taxon>Enterobacterales</taxon>
        <taxon>Enterobacteriaceae</taxon>
        <taxon>Kluyvera</taxon>
    </lineage>
</organism>
<keyword evidence="4" id="KW-0963">Cytoplasm</keyword>
<dbReference type="Pfam" id="PF00288">
    <property type="entry name" value="GHMP_kinases_N"/>
    <property type="match status" value="1"/>
</dbReference>
<keyword evidence="9" id="KW-0067">ATP-binding</keyword>